<reference evidence="4 5" key="1">
    <citation type="submission" date="2010-08" db="EMBL/GenBank/DDBJ databases">
        <authorList>
            <person name="Weinstock G."/>
            <person name="Sodergren E."/>
            <person name="Clifton S."/>
            <person name="Fulton L."/>
            <person name="Fulton B."/>
            <person name="Courtney L."/>
            <person name="Fronick C."/>
            <person name="Harrison M."/>
            <person name="Strong C."/>
            <person name="Farmer C."/>
            <person name="Delahaunty K."/>
            <person name="Markovic C."/>
            <person name="Hall O."/>
            <person name="Minx P."/>
            <person name="Tomlinson C."/>
            <person name="Mitreva M."/>
            <person name="Hou S."/>
            <person name="Chen J."/>
            <person name="Wollam A."/>
            <person name="Pepin K.H."/>
            <person name="Johnson M."/>
            <person name="Bhonagiri V."/>
            <person name="Zhang X."/>
            <person name="Suruliraj S."/>
            <person name="Warren W."/>
            <person name="Chinwalla A."/>
            <person name="Mardis E.R."/>
            <person name="Wilson R.K."/>
        </authorList>
    </citation>
    <scope>NUCLEOTIDE SEQUENCE [LARGE SCALE GENOMIC DNA]</scope>
    <source>
        <strain evidence="4 5">F0359</strain>
    </source>
</reference>
<organism evidence="4 5">
    <name type="scientific">Megasphaera micronuciformis F0359</name>
    <dbReference type="NCBI Taxonomy" id="706434"/>
    <lineage>
        <taxon>Bacteria</taxon>
        <taxon>Bacillati</taxon>
        <taxon>Bacillota</taxon>
        <taxon>Negativicutes</taxon>
        <taxon>Veillonellales</taxon>
        <taxon>Veillonellaceae</taxon>
        <taxon>Megasphaera</taxon>
    </lineage>
</organism>
<evidence type="ECO:0000313" key="4">
    <source>
        <dbReference type="EMBL" id="EFQ04438.1"/>
    </source>
</evidence>
<keyword evidence="1" id="KW-0732">Signal</keyword>
<dbReference type="InterPro" id="IPR036908">
    <property type="entry name" value="RlpA-like_sf"/>
</dbReference>
<dbReference type="CDD" id="cd22786">
    <property type="entry name" value="DPBB_YuiC-like"/>
    <property type="match status" value="1"/>
</dbReference>
<dbReference type="InterPro" id="IPR010611">
    <property type="entry name" value="3D_dom"/>
</dbReference>
<name>E2ZBB2_9FIRM</name>
<dbReference type="RefSeq" id="WP_006941677.1">
    <property type="nucleotide sequence ID" value="NZ_GL538194.1"/>
</dbReference>
<dbReference type="GO" id="GO:0019867">
    <property type="term" value="C:outer membrane"/>
    <property type="evidence" value="ECO:0007669"/>
    <property type="project" value="InterPro"/>
</dbReference>
<feature type="domain" description="Peptidoglycan binding-like" evidence="2">
    <location>
        <begin position="10"/>
        <end position="65"/>
    </location>
</feature>
<dbReference type="STRING" id="706434.HMPREF9429_00739"/>
<keyword evidence="5" id="KW-1185">Reference proteome</keyword>
<dbReference type="Proteomes" id="UP000003195">
    <property type="component" value="Unassembled WGS sequence"/>
</dbReference>
<dbReference type="InterPro" id="IPR036366">
    <property type="entry name" value="PGBDSf"/>
</dbReference>
<dbReference type="GO" id="GO:0004553">
    <property type="term" value="F:hydrolase activity, hydrolyzing O-glycosyl compounds"/>
    <property type="evidence" value="ECO:0007669"/>
    <property type="project" value="InterPro"/>
</dbReference>
<dbReference type="Pfam" id="PF06725">
    <property type="entry name" value="3D"/>
    <property type="match status" value="1"/>
</dbReference>
<dbReference type="InterPro" id="IPR051933">
    <property type="entry name" value="Resuscitation_pf_RpfB"/>
</dbReference>
<dbReference type="AlphaFoldDB" id="E2ZBB2"/>
<evidence type="ECO:0000313" key="5">
    <source>
        <dbReference type="Proteomes" id="UP000003195"/>
    </source>
</evidence>
<dbReference type="Gene3D" id="1.10.101.10">
    <property type="entry name" value="PGBD-like superfamily/PGBD"/>
    <property type="match status" value="1"/>
</dbReference>
<dbReference type="GO" id="GO:0009254">
    <property type="term" value="P:peptidoglycan turnover"/>
    <property type="evidence" value="ECO:0007669"/>
    <property type="project" value="InterPro"/>
</dbReference>
<dbReference type="eggNOG" id="COG3409">
    <property type="taxonomic scope" value="Bacteria"/>
</dbReference>
<dbReference type="HOGENOM" id="CLU_098269_0_0_9"/>
<dbReference type="OrthoDB" id="9798935at2"/>
<dbReference type="eggNOG" id="COG3584">
    <property type="taxonomic scope" value="Bacteria"/>
</dbReference>
<dbReference type="PANTHER" id="PTHR39160">
    <property type="entry name" value="CELL WALL-BINDING PROTEIN YOCH"/>
    <property type="match status" value="1"/>
</dbReference>
<dbReference type="InterPro" id="IPR002477">
    <property type="entry name" value="Peptidoglycan-bd-like"/>
</dbReference>
<proteinExistence type="predicted"/>
<gene>
    <name evidence="4" type="ORF">HMPREF9429_00739</name>
</gene>
<comment type="caution">
    <text evidence="4">The sequence shown here is derived from an EMBL/GenBank/DDBJ whole genome shotgun (WGS) entry which is preliminary data.</text>
</comment>
<evidence type="ECO:0000259" key="2">
    <source>
        <dbReference type="Pfam" id="PF01471"/>
    </source>
</evidence>
<dbReference type="SUPFAM" id="SSF47090">
    <property type="entry name" value="PGBD-like"/>
    <property type="match status" value="1"/>
</dbReference>
<dbReference type="EMBL" id="AECS01000021">
    <property type="protein sequence ID" value="EFQ04438.1"/>
    <property type="molecule type" value="Genomic_DNA"/>
</dbReference>
<dbReference type="SUPFAM" id="SSF50685">
    <property type="entry name" value="Barwin-like endoglucanases"/>
    <property type="match status" value="1"/>
</dbReference>
<evidence type="ECO:0000256" key="1">
    <source>
        <dbReference type="ARBA" id="ARBA00022729"/>
    </source>
</evidence>
<dbReference type="Pfam" id="PF01471">
    <property type="entry name" value="PG_binding_1"/>
    <property type="match status" value="1"/>
</dbReference>
<evidence type="ECO:0000259" key="3">
    <source>
        <dbReference type="Pfam" id="PF06725"/>
    </source>
</evidence>
<feature type="domain" description="3D" evidence="3">
    <location>
        <begin position="108"/>
        <end position="166"/>
    </location>
</feature>
<protein>
    <submittedName>
        <fullName evidence="4">Putative peptidoglycan binding domain protein</fullName>
    </submittedName>
</protein>
<dbReference type="InterPro" id="IPR036365">
    <property type="entry name" value="PGBD-like_sf"/>
</dbReference>
<dbReference type="Gene3D" id="2.40.40.10">
    <property type="entry name" value="RlpA-like domain"/>
    <property type="match status" value="1"/>
</dbReference>
<accession>E2ZBB2</accession>
<dbReference type="PANTHER" id="PTHR39160:SF4">
    <property type="entry name" value="RESUSCITATION-PROMOTING FACTOR RPFB"/>
    <property type="match status" value="1"/>
</dbReference>
<sequence length="166" mass="16892">MANVSLGMTGTRVASVQNMLIGTGYLTDGADGVFGSGTQAAVQRFQADHGLTADGIVGTQTMNALSTASGQPIPVDNTIVMEATAYTADDPGNSGYTATGQPLAYGMVSVDPNVIPLGSQLYIEGYGYAVAADTGGGIVGNRIDLAMDSVSDALNFGRRDVVVHVL</sequence>